<dbReference type="Gene3D" id="2.60.40.10">
    <property type="entry name" value="Immunoglobulins"/>
    <property type="match status" value="2"/>
</dbReference>
<dbReference type="EMBL" id="AUZY01006180">
    <property type="protein sequence ID" value="EQD55169.1"/>
    <property type="molecule type" value="Genomic_DNA"/>
</dbReference>
<dbReference type="Pfam" id="PF13620">
    <property type="entry name" value="CarboxypepD_reg"/>
    <property type="match status" value="2"/>
</dbReference>
<gene>
    <name evidence="1" type="ORF">B1B_09352</name>
</gene>
<dbReference type="SUPFAM" id="SSF49478">
    <property type="entry name" value="Cna protein B-type domain"/>
    <property type="match status" value="1"/>
</dbReference>
<evidence type="ECO:0000313" key="1">
    <source>
        <dbReference type="EMBL" id="EQD55169.1"/>
    </source>
</evidence>
<reference evidence="1" key="1">
    <citation type="submission" date="2013-08" db="EMBL/GenBank/DDBJ databases">
        <authorList>
            <person name="Mendez C."/>
            <person name="Richter M."/>
            <person name="Ferrer M."/>
            <person name="Sanchez J."/>
        </authorList>
    </citation>
    <scope>NUCLEOTIDE SEQUENCE</scope>
</reference>
<proteinExistence type="predicted"/>
<name>T1BPK5_9ZZZZ</name>
<organism evidence="1">
    <name type="scientific">mine drainage metagenome</name>
    <dbReference type="NCBI Taxonomy" id="410659"/>
    <lineage>
        <taxon>unclassified sequences</taxon>
        <taxon>metagenomes</taxon>
        <taxon>ecological metagenomes</taxon>
    </lineage>
</organism>
<feature type="non-terminal residue" evidence="1">
    <location>
        <position position="1"/>
    </location>
</feature>
<protein>
    <submittedName>
        <fullName evidence="1">Collagen-binding surface protein Cna-like, B region domain protein</fullName>
    </submittedName>
</protein>
<comment type="caution">
    <text evidence="1">The sequence shown here is derived from an EMBL/GenBank/DDBJ whole genome shotgun (WGS) entry which is preliminary data.</text>
</comment>
<sequence length="622" mass="62250">HGLARELLGRLPPGNDTVNVTTGTLQGLSQQGNILIRSVKLYVPPALALNLHPPTLVETIPVQAAPVSGIVYWNVANNTTFVPTTDRLIPGAQVVLWGPNGLTPQRATTDADGSFDLSTVPPGVYNYNVLVDGQNYSQSQVFVHPNSPTTASAGLVGGEITGNVTQGKSPIGGVRVSLGNASGTFDSVFTNVTGQYSFTGLAPGNYTLTASGPAPTDQIPGQTVVVPAHGGTIRVPLVVQTGGQATVVVTASGSGTPGISVRFVPLPNFLNGTVSPVMAIQDADRNGTTAVTGPGGSATVTLPIGNYSVYALGYVGGSLESALGSVAVLPSGVSTGITPIALQPSALLSGTVANAGVGFNSSGAAVLVYGSGLSEVTAWTNLTRGYSVVLPLGTYSVLALDGPATGGATVYAALAQTTVRYPTTLNLAPFPSISTRFLVGTPLADGTFFPAAAATVSITAGLNGPGVTTLAGSDGTVATILPAQLPLSAGSYCVAVASAGFEPVTDCGYSPTGLTSLSHVDLAFTPVPVTLRVLGLPAGTSVTINLSATSASGTTHNLTGGPDFSFTTTPGQYTLSARAVIGNGTLVYIPSQILRTEIPLGAASSTLTLVVVPSVNATGALT</sequence>
<dbReference type="GO" id="GO:0030246">
    <property type="term" value="F:carbohydrate binding"/>
    <property type="evidence" value="ECO:0007669"/>
    <property type="project" value="InterPro"/>
</dbReference>
<dbReference type="InterPro" id="IPR013783">
    <property type="entry name" value="Ig-like_fold"/>
</dbReference>
<feature type="non-terminal residue" evidence="1">
    <location>
        <position position="622"/>
    </location>
</feature>
<reference evidence="1" key="2">
    <citation type="journal article" date="2014" name="ISME J.">
        <title>Microbial stratification in low pH oxic and suboxic macroscopic growths along an acid mine drainage.</title>
        <authorList>
            <person name="Mendez-Garcia C."/>
            <person name="Mesa V."/>
            <person name="Sprenger R.R."/>
            <person name="Richter M."/>
            <person name="Diez M.S."/>
            <person name="Solano J."/>
            <person name="Bargiela R."/>
            <person name="Golyshina O.V."/>
            <person name="Manteca A."/>
            <person name="Ramos J.L."/>
            <person name="Gallego J.R."/>
            <person name="Llorente I."/>
            <person name="Martins Dos Santos V.A."/>
            <person name="Jensen O.N."/>
            <person name="Pelaez A.I."/>
            <person name="Sanchez J."/>
            <person name="Ferrer M."/>
        </authorList>
    </citation>
    <scope>NUCLEOTIDE SEQUENCE</scope>
</reference>
<keyword evidence="1" id="KW-0176">Collagen</keyword>
<dbReference type="AlphaFoldDB" id="T1BPK5"/>
<accession>T1BPK5</accession>
<dbReference type="SUPFAM" id="SSF49452">
    <property type="entry name" value="Starch-binding domain-like"/>
    <property type="match status" value="1"/>
</dbReference>
<dbReference type="InterPro" id="IPR013784">
    <property type="entry name" value="Carb-bd-like_fold"/>
</dbReference>
<dbReference type="GO" id="GO:0005581">
    <property type="term" value="C:collagen trimer"/>
    <property type="evidence" value="ECO:0007669"/>
    <property type="project" value="UniProtKB-KW"/>
</dbReference>